<evidence type="ECO:0000313" key="2">
    <source>
        <dbReference type="EMBL" id="KAF2886671.1"/>
    </source>
</evidence>
<organism evidence="2 3">
    <name type="scientific">Ignelater luminosus</name>
    <name type="common">Cucubano</name>
    <name type="synonym">Pyrophorus luminosus</name>
    <dbReference type="NCBI Taxonomy" id="2038154"/>
    <lineage>
        <taxon>Eukaryota</taxon>
        <taxon>Metazoa</taxon>
        <taxon>Ecdysozoa</taxon>
        <taxon>Arthropoda</taxon>
        <taxon>Hexapoda</taxon>
        <taxon>Insecta</taxon>
        <taxon>Pterygota</taxon>
        <taxon>Neoptera</taxon>
        <taxon>Endopterygota</taxon>
        <taxon>Coleoptera</taxon>
        <taxon>Polyphaga</taxon>
        <taxon>Elateriformia</taxon>
        <taxon>Elateroidea</taxon>
        <taxon>Elateridae</taxon>
        <taxon>Agrypninae</taxon>
        <taxon>Pyrophorini</taxon>
        <taxon>Ignelater</taxon>
    </lineage>
</organism>
<comment type="caution">
    <text evidence="2">The sequence shown here is derived from an EMBL/GenBank/DDBJ whole genome shotgun (WGS) entry which is preliminary data.</text>
</comment>
<dbReference type="PANTHER" id="PTHR43157:SF73">
    <property type="entry name" value="WW DOMAIN-CONTAINING OXIDOREDUCTASE-LIKE PROTEIN"/>
    <property type="match status" value="1"/>
</dbReference>
<dbReference type="AlphaFoldDB" id="A0A8K0CJ73"/>
<dbReference type="PANTHER" id="PTHR43157">
    <property type="entry name" value="PHOSPHATIDYLINOSITOL-GLYCAN BIOSYNTHESIS CLASS F PROTEIN-RELATED"/>
    <property type="match status" value="1"/>
</dbReference>
<keyword evidence="3" id="KW-1185">Reference proteome</keyword>
<sequence>MPKIIKSAPARIVTVSSMGHTYLDGPLVLDDLNWEKRKYSPAQAYAQSKLANILFTKELAHKLE</sequence>
<dbReference type="SUPFAM" id="SSF51735">
    <property type="entry name" value="NAD(P)-binding Rossmann-fold domains"/>
    <property type="match status" value="1"/>
</dbReference>
<dbReference type="EMBL" id="VTPC01086905">
    <property type="protein sequence ID" value="KAF2886671.1"/>
    <property type="molecule type" value="Genomic_DNA"/>
</dbReference>
<evidence type="ECO:0000256" key="1">
    <source>
        <dbReference type="ARBA" id="ARBA00023002"/>
    </source>
</evidence>
<dbReference type="OrthoDB" id="191139at2759"/>
<keyword evidence="1" id="KW-0560">Oxidoreductase</keyword>
<dbReference type="Proteomes" id="UP000801492">
    <property type="component" value="Unassembled WGS sequence"/>
</dbReference>
<name>A0A8K0CJ73_IGNLU</name>
<dbReference type="GO" id="GO:0016491">
    <property type="term" value="F:oxidoreductase activity"/>
    <property type="evidence" value="ECO:0007669"/>
    <property type="project" value="UniProtKB-KW"/>
</dbReference>
<dbReference type="InterPro" id="IPR036291">
    <property type="entry name" value="NAD(P)-bd_dom_sf"/>
</dbReference>
<accession>A0A8K0CJ73</accession>
<gene>
    <name evidence="2" type="ORF">ILUMI_19502</name>
</gene>
<reference evidence="2" key="1">
    <citation type="submission" date="2019-08" db="EMBL/GenBank/DDBJ databases">
        <title>The genome of the North American firefly Photinus pyralis.</title>
        <authorList>
            <consortium name="Photinus pyralis genome working group"/>
            <person name="Fallon T.R."/>
            <person name="Sander Lower S.E."/>
            <person name="Weng J.-K."/>
        </authorList>
    </citation>
    <scope>NUCLEOTIDE SEQUENCE</scope>
    <source>
        <strain evidence="2">TRF0915ILg1</strain>
        <tissue evidence="2">Whole body</tissue>
    </source>
</reference>
<protein>
    <submittedName>
        <fullName evidence="2">Uncharacterized protein</fullName>
    </submittedName>
</protein>
<dbReference type="Gene3D" id="3.40.50.720">
    <property type="entry name" value="NAD(P)-binding Rossmann-like Domain"/>
    <property type="match status" value="1"/>
</dbReference>
<evidence type="ECO:0000313" key="3">
    <source>
        <dbReference type="Proteomes" id="UP000801492"/>
    </source>
</evidence>
<feature type="non-terminal residue" evidence="2">
    <location>
        <position position="1"/>
    </location>
</feature>
<proteinExistence type="predicted"/>